<dbReference type="Gene3D" id="1.10.630.10">
    <property type="entry name" value="Cytochrome P450"/>
    <property type="match status" value="1"/>
</dbReference>
<comment type="cofactor">
    <cofactor evidence="1 8">
        <name>heme</name>
        <dbReference type="ChEBI" id="CHEBI:30413"/>
    </cofactor>
</comment>
<keyword evidence="4 8" id="KW-0479">Metal-binding</keyword>
<reference evidence="10 11" key="1">
    <citation type="journal article" date="2012" name="Science">
        <title>The Paleozoic origin of enzymatic lignin decomposition reconstructed from 31 fungal genomes.</title>
        <authorList>
            <person name="Floudas D."/>
            <person name="Binder M."/>
            <person name="Riley R."/>
            <person name="Barry K."/>
            <person name="Blanchette R.A."/>
            <person name="Henrissat B."/>
            <person name="Martinez A.T."/>
            <person name="Otillar R."/>
            <person name="Spatafora J.W."/>
            <person name="Yadav J.S."/>
            <person name="Aerts A."/>
            <person name="Benoit I."/>
            <person name="Boyd A."/>
            <person name="Carlson A."/>
            <person name="Copeland A."/>
            <person name="Coutinho P.M."/>
            <person name="de Vries R.P."/>
            <person name="Ferreira P."/>
            <person name="Findley K."/>
            <person name="Foster B."/>
            <person name="Gaskell J."/>
            <person name="Glotzer D."/>
            <person name="Gorecki P."/>
            <person name="Heitman J."/>
            <person name="Hesse C."/>
            <person name="Hori C."/>
            <person name="Igarashi K."/>
            <person name="Jurgens J.A."/>
            <person name="Kallen N."/>
            <person name="Kersten P."/>
            <person name="Kohler A."/>
            <person name="Kuees U."/>
            <person name="Kumar T.K.A."/>
            <person name="Kuo A."/>
            <person name="LaButti K."/>
            <person name="Larrondo L.F."/>
            <person name="Lindquist E."/>
            <person name="Ling A."/>
            <person name="Lombard V."/>
            <person name="Lucas S."/>
            <person name="Lundell T."/>
            <person name="Martin R."/>
            <person name="McLaughlin D.J."/>
            <person name="Morgenstern I."/>
            <person name="Morin E."/>
            <person name="Murat C."/>
            <person name="Nagy L.G."/>
            <person name="Nolan M."/>
            <person name="Ohm R.A."/>
            <person name="Patyshakuliyeva A."/>
            <person name="Rokas A."/>
            <person name="Ruiz-Duenas F.J."/>
            <person name="Sabat G."/>
            <person name="Salamov A."/>
            <person name="Samejima M."/>
            <person name="Schmutz J."/>
            <person name="Slot J.C."/>
            <person name="St John F."/>
            <person name="Stenlid J."/>
            <person name="Sun H."/>
            <person name="Sun S."/>
            <person name="Syed K."/>
            <person name="Tsang A."/>
            <person name="Wiebenga A."/>
            <person name="Young D."/>
            <person name="Pisabarro A."/>
            <person name="Eastwood D.C."/>
            <person name="Martin F."/>
            <person name="Cullen D."/>
            <person name="Grigoriev I.V."/>
            <person name="Hibbett D.S."/>
        </authorList>
    </citation>
    <scope>NUCLEOTIDE SEQUENCE [LARGE SCALE GENOMIC DNA]</scope>
    <source>
        <strain evidence="10 11">MD-104</strain>
    </source>
</reference>
<dbReference type="PRINTS" id="PR00463">
    <property type="entry name" value="EP450I"/>
</dbReference>
<dbReference type="PROSITE" id="PS00086">
    <property type="entry name" value="CYTOCHROME_P450"/>
    <property type="match status" value="1"/>
</dbReference>
<dbReference type="PRINTS" id="PR00385">
    <property type="entry name" value="P450"/>
</dbReference>
<keyword evidence="11" id="KW-1185">Reference proteome</keyword>
<proteinExistence type="inferred from homology"/>
<dbReference type="GO" id="GO:0005506">
    <property type="term" value="F:iron ion binding"/>
    <property type="evidence" value="ECO:0007669"/>
    <property type="project" value="InterPro"/>
</dbReference>
<keyword evidence="6 8" id="KW-0408">Iron</keyword>
<dbReference type="GO" id="GO:0020037">
    <property type="term" value="F:heme binding"/>
    <property type="evidence" value="ECO:0007669"/>
    <property type="project" value="InterPro"/>
</dbReference>
<comment type="similarity">
    <text evidence="2 9">Belongs to the cytochrome P450 family.</text>
</comment>
<keyword evidence="7 9" id="KW-0503">Monooxygenase</keyword>
<sequence>MGETRILTSDPNHMKAILATNFQSFEKGDYFRRQMNSVLGTGVFNADGDLWKFHRSLSRPFFSRDRISDFETFGLHADEATLAICARNGSAIDIQDVLFRFTLDSATEFLLGSCVHSLYAVLPPDVDGKRPPISVTAEEFGPALARVQHRLAMRGRTSPLWPLVEFFGDKTKKDMKTIRRFIDPIIEEALRRKKGLKRGVKHVEGTAADEHQTLLDQLIDVTDDAKLIADETLNILLAGRDTTAGTLTFALYFLATHPNVLKRLREEIMIRVGSTRYPDFDDMKEMKYLRAFINETLRLFPAVPGNVRHSAKATVLPPTSTEGKPIYVPANCKVVYFTMSMQRSKDVWGPDAELFDPDRFLDDRVQKYLVSNPFNFIPFNAGPRICLGQQFAYNEMSFFLIRFLQKFDHIELAPDAQPARTLPPASWVTSEGRKAIEQIKPKSSLTMSVTGGLWVRCRESEKDL</sequence>
<evidence type="ECO:0000313" key="10">
    <source>
        <dbReference type="EMBL" id="PCH44301.1"/>
    </source>
</evidence>
<feature type="binding site" description="axial binding residue" evidence="8">
    <location>
        <position position="386"/>
    </location>
    <ligand>
        <name>heme</name>
        <dbReference type="ChEBI" id="CHEBI:30413"/>
    </ligand>
    <ligandPart>
        <name>Fe</name>
        <dbReference type="ChEBI" id="CHEBI:18248"/>
    </ligandPart>
</feature>
<accession>A0A2H3JQT7</accession>
<dbReference type="Pfam" id="PF00067">
    <property type="entry name" value="p450"/>
    <property type="match status" value="1"/>
</dbReference>
<protein>
    <submittedName>
        <fullName evidence="10">Cytochrome P450</fullName>
    </submittedName>
</protein>
<keyword evidence="5 9" id="KW-0560">Oxidoreductase</keyword>
<dbReference type="PANTHER" id="PTHR24287:SF1">
    <property type="entry name" value="P450, PUTATIVE (EUROFUNG)-RELATED"/>
    <property type="match status" value="1"/>
</dbReference>
<evidence type="ECO:0000256" key="3">
    <source>
        <dbReference type="ARBA" id="ARBA00022617"/>
    </source>
</evidence>
<dbReference type="EMBL" id="KB468157">
    <property type="protein sequence ID" value="PCH44301.1"/>
    <property type="molecule type" value="Genomic_DNA"/>
</dbReference>
<evidence type="ECO:0000256" key="8">
    <source>
        <dbReference type="PIRSR" id="PIRSR602401-1"/>
    </source>
</evidence>
<evidence type="ECO:0000256" key="2">
    <source>
        <dbReference type="ARBA" id="ARBA00010617"/>
    </source>
</evidence>
<gene>
    <name evidence="10" type="ORF">WOLCODRAFT_26681</name>
</gene>
<dbReference type="Proteomes" id="UP000218811">
    <property type="component" value="Unassembled WGS sequence"/>
</dbReference>
<evidence type="ECO:0000313" key="11">
    <source>
        <dbReference type="Proteomes" id="UP000218811"/>
    </source>
</evidence>
<dbReference type="InterPro" id="IPR002401">
    <property type="entry name" value="Cyt_P450_E_grp-I"/>
</dbReference>
<dbReference type="OrthoDB" id="1470350at2759"/>
<dbReference type="InterPro" id="IPR001128">
    <property type="entry name" value="Cyt_P450"/>
</dbReference>
<dbReference type="CDD" id="cd11063">
    <property type="entry name" value="CYP52"/>
    <property type="match status" value="1"/>
</dbReference>
<evidence type="ECO:0000256" key="9">
    <source>
        <dbReference type="RuleBase" id="RU000461"/>
    </source>
</evidence>
<evidence type="ECO:0000256" key="1">
    <source>
        <dbReference type="ARBA" id="ARBA00001971"/>
    </source>
</evidence>
<dbReference type="OMA" id="FMFEGDD"/>
<dbReference type="GO" id="GO:0004497">
    <property type="term" value="F:monooxygenase activity"/>
    <property type="evidence" value="ECO:0007669"/>
    <property type="project" value="UniProtKB-KW"/>
</dbReference>
<dbReference type="GO" id="GO:0016705">
    <property type="term" value="F:oxidoreductase activity, acting on paired donors, with incorporation or reduction of molecular oxygen"/>
    <property type="evidence" value="ECO:0007669"/>
    <property type="project" value="InterPro"/>
</dbReference>
<dbReference type="PANTHER" id="PTHR24287">
    <property type="entry name" value="P450, PUTATIVE (EUROFUNG)-RELATED"/>
    <property type="match status" value="1"/>
</dbReference>
<name>A0A2H3JQT7_WOLCO</name>
<evidence type="ECO:0000256" key="4">
    <source>
        <dbReference type="ARBA" id="ARBA00022723"/>
    </source>
</evidence>
<dbReference type="InterPro" id="IPR047146">
    <property type="entry name" value="Cyt_P450_E_CYP52_fungi"/>
</dbReference>
<evidence type="ECO:0000256" key="6">
    <source>
        <dbReference type="ARBA" id="ARBA00023004"/>
    </source>
</evidence>
<evidence type="ECO:0000256" key="5">
    <source>
        <dbReference type="ARBA" id="ARBA00023002"/>
    </source>
</evidence>
<keyword evidence="3 8" id="KW-0349">Heme</keyword>
<dbReference type="InterPro" id="IPR017972">
    <property type="entry name" value="Cyt_P450_CS"/>
</dbReference>
<evidence type="ECO:0000256" key="7">
    <source>
        <dbReference type="ARBA" id="ARBA00023033"/>
    </source>
</evidence>
<dbReference type="STRING" id="742152.A0A2H3JQT7"/>
<dbReference type="AlphaFoldDB" id="A0A2H3JQT7"/>
<dbReference type="InterPro" id="IPR036396">
    <property type="entry name" value="Cyt_P450_sf"/>
</dbReference>
<dbReference type="SUPFAM" id="SSF48264">
    <property type="entry name" value="Cytochrome P450"/>
    <property type="match status" value="1"/>
</dbReference>
<organism evidence="10 11">
    <name type="scientific">Wolfiporia cocos (strain MD-104)</name>
    <name type="common">Brown rot fungus</name>
    <dbReference type="NCBI Taxonomy" id="742152"/>
    <lineage>
        <taxon>Eukaryota</taxon>
        <taxon>Fungi</taxon>
        <taxon>Dikarya</taxon>
        <taxon>Basidiomycota</taxon>
        <taxon>Agaricomycotina</taxon>
        <taxon>Agaricomycetes</taxon>
        <taxon>Polyporales</taxon>
        <taxon>Phaeolaceae</taxon>
        <taxon>Wolfiporia</taxon>
    </lineage>
</organism>